<dbReference type="GO" id="GO:0016042">
    <property type="term" value="P:lipid catabolic process"/>
    <property type="evidence" value="ECO:0007669"/>
    <property type="project" value="InterPro"/>
</dbReference>
<dbReference type="EMBL" id="GEZM01063663">
    <property type="protein sequence ID" value="JAV69031.1"/>
    <property type="molecule type" value="Transcribed_RNA"/>
</dbReference>
<dbReference type="InterPro" id="IPR033113">
    <property type="entry name" value="PLA2_histidine"/>
</dbReference>
<accession>A0A1Y1L8A5</accession>
<dbReference type="PANTHER" id="PTHR12824:SF8">
    <property type="entry name" value="GXIVSPLA2, ISOFORM A"/>
    <property type="match status" value="1"/>
</dbReference>
<evidence type="ECO:0000313" key="4">
    <source>
        <dbReference type="EMBL" id="KAB0793298.1"/>
    </source>
</evidence>
<reference evidence="4" key="3">
    <citation type="submission" date="2019-08" db="EMBL/GenBank/DDBJ databases">
        <authorList>
            <consortium name="Photinus pyralis genome working group"/>
            <person name="Fallon T.R."/>
            <person name="Sander Lower S.E."/>
            <person name="Weng J.-K."/>
        </authorList>
    </citation>
    <scope>NUCLEOTIDE SEQUENCE</scope>
    <source>
        <strain evidence="4">1611_PpyrPB1</strain>
        <tissue evidence="4">Whole body</tissue>
    </source>
</reference>
<evidence type="ECO:0008006" key="6">
    <source>
        <dbReference type="Google" id="ProtNLM"/>
    </source>
</evidence>
<dbReference type="FunCoup" id="A0A1Y1L8A5">
    <property type="interactions" value="161"/>
</dbReference>
<keyword evidence="5" id="KW-1185">Reference proteome</keyword>
<dbReference type="Gene3D" id="1.20.90.10">
    <property type="entry name" value="Phospholipase A2 domain"/>
    <property type="match status" value="1"/>
</dbReference>
<gene>
    <name evidence="4" type="ORF">PPYR_12918</name>
</gene>
<comment type="subcellular location">
    <subcellularLocation>
        <location evidence="1">Secreted</location>
    </subcellularLocation>
</comment>
<evidence type="ECO:0000313" key="3">
    <source>
        <dbReference type="EMBL" id="JAV69031.1"/>
    </source>
</evidence>
<dbReference type="GO" id="GO:0006644">
    <property type="term" value="P:phospholipid metabolic process"/>
    <property type="evidence" value="ECO:0007669"/>
    <property type="project" value="InterPro"/>
</dbReference>
<dbReference type="Proteomes" id="UP000327044">
    <property type="component" value="Unassembled WGS sequence"/>
</dbReference>
<dbReference type="GO" id="GO:0005576">
    <property type="term" value="C:extracellular region"/>
    <property type="evidence" value="ECO:0007669"/>
    <property type="project" value="UniProtKB-SubCell"/>
</dbReference>
<sequence length="211" mass="23025">MEIPYVKVLIYGLTFLVYAYSGYGSGVLENLRDAVLAAENVFGDVMKNVITVAKQFKTIHDVFDAAVEENCVFKCPVEGVAPKPHRNHVPKADGCGALGLKIDPNSLPIAEMSKCCNAHDLCYDTCNSNREVCDVEFKRCLYQYCDSHKKNLGGNMVTACKSAAKILFTGTMALGCKAYLDAQKNACYCPASYGSKKEQKRGGKYSGADEL</sequence>
<reference evidence="4 5" key="2">
    <citation type="journal article" date="2018" name="Elife">
        <title>Firefly genomes illuminate parallel origins of bioluminescence in beetles.</title>
        <authorList>
            <person name="Fallon T.R."/>
            <person name="Lower S.E."/>
            <person name="Chang C.H."/>
            <person name="Bessho-Uehara M."/>
            <person name="Martin G.J."/>
            <person name="Bewick A.J."/>
            <person name="Behringer M."/>
            <person name="Debat H.J."/>
            <person name="Wong I."/>
            <person name="Day J.C."/>
            <person name="Suvorov A."/>
            <person name="Silva C.J."/>
            <person name="Stanger-Hall K.F."/>
            <person name="Hall D.W."/>
            <person name="Schmitz R.J."/>
            <person name="Nelson D.R."/>
            <person name="Lewis S.M."/>
            <person name="Shigenobu S."/>
            <person name="Bybee S.M."/>
            <person name="Larracuente A.M."/>
            <person name="Oba Y."/>
            <person name="Weng J.K."/>
        </authorList>
    </citation>
    <scope>NUCLEOTIDE SEQUENCE [LARGE SCALE GENOMIC DNA]</scope>
    <source>
        <strain evidence="4">1611_PpyrPB1</strain>
        <tissue evidence="4">Whole body</tissue>
    </source>
</reference>
<evidence type="ECO:0000256" key="2">
    <source>
        <dbReference type="ARBA" id="ARBA00022525"/>
    </source>
</evidence>
<dbReference type="InterPro" id="IPR010711">
    <property type="entry name" value="PLA2G12"/>
</dbReference>
<proteinExistence type="predicted"/>
<dbReference type="GO" id="GO:0005509">
    <property type="term" value="F:calcium ion binding"/>
    <property type="evidence" value="ECO:0007669"/>
    <property type="project" value="InterPro"/>
</dbReference>
<dbReference type="GO" id="GO:0004623">
    <property type="term" value="F:phospholipase A2 activity"/>
    <property type="evidence" value="ECO:0007669"/>
    <property type="project" value="InterPro"/>
</dbReference>
<dbReference type="InParanoid" id="A0A1Y1L8A5"/>
<name>A0A1Y1L8A5_PHOPY</name>
<keyword evidence="2" id="KW-0964">Secreted</keyword>
<dbReference type="OrthoDB" id="3935740at2759"/>
<dbReference type="EMBL" id="VVIM01000009">
    <property type="protein sequence ID" value="KAB0793298.1"/>
    <property type="molecule type" value="Genomic_DNA"/>
</dbReference>
<protein>
    <recommendedName>
        <fullName evidence="6">Group XIIA secretory phospholipase A2</fullName>
    </recommendedName>
</protein>
<dbReference type="PROSITE" id="PS00118">
    <property type="entry name" value="PA2_HIS"/>
    <property type="match status" value="1"/>
</dbReference>
<dbReference type="InterPro" id="IPR036444">
    <property type="entry name" value="PLipase_A2_dom_sf"/>
</dbReference>
<evidence type="ECO:0000256" key="1">
    <source>
        <dbReference type="ARBA" id="ARBA00004613"/>
    </source>
</evidence>
<dbReference type="AlphaFoldDB" id="A0A1Y1L8A5"/>
<organism evidence="3">
    <name type="scientific">Photinus pyralis</name>
    <name type="common">Common eastern firefly</name>
    <name type="synonym">Lampyris pyralis</name>
    <dbReference type="NCBI Taxonomy" id="7054"/>
    <lineage>
        <taxon>Eukaryota</taxon>
        <taxon>Metazoa</taxon>
        <taxon>Ecdysozoa</taxon>
        <taxon>Arthropoda</taxon>
        <taxon>Hexapoda</taxon>
        <taxon>Insecta</taxon>
        <taxon>Pterygota</taxon>
        <taxon>Neoptera</taxon>
        <taxon>Endopterygota</taxon>
        <taxon>Coleoptera</taxon>
        <taxon>Polyphaga</taxon>
        <taxon>Elateriformia</taxon>
        <taxon>Elateroidea</taxon>
        <taxon>Lampyridae</taxon>
        <taxon>Lampyrinae</taxon>
        <taxon>Photinus</taxon>
    </lineage>
</organism>
<reference evidence="3" key="1">
    <citation type="journal article" date="2016" name="Sci. Rep.">
        <title>Molecular characterization of firefly nuptial gifts: a multi-omics approach sheds light on postcopulatory sexual selection.</title>
        <authorList>
            <person name="Al-Wathiqui N."/>
            <person name="Fallon T.R."/>
            <person name="South A."/>
            <person name="Weng J.K."/>
            <person name="Lewis S.M."/>
        </authorList>
    </citation>
    <scope>NUCLEOTIDE SEQUENCE</scope>
</reference>
<evidence type="ECO:0000313" key="5">
    <source>
        <dbReference type="Proteomes" id="UP000327044"/>
    </source>
</evidence>
<dbReference type="Pfam" id="PF06951">
    <property type="entry name" value="PLA2G12"/>
    <property type="match status" value="1"/>
</dbReference>
<dbReference type="SUPFAM" id="SSF48619">
    <property type="entry name" value="Phospholipase A2, PLA2"/>
    <property type="match status" value="1"/>
</dbReference>
<dbReference type="PANTHER" id="PTHR12824">
    <property type="entry name" value="GROUP XII SECRETORY PHOSPHOLIPASE A2 FAMILY MEMBER"/>
    <property type="match status" value="1"/>
</dbReference>
<dbReference type="GO" id="GO:0050482">
    <property type="term" value="P:arachidonate secretion"/>
    <property type="evidence" value="ECO:0007669"/>
    <property type="project" value="InterPro"/>
</dbReference>